<dbReference type="InterPro" id="IPR026444">
    <property type="entry name" value="Secre_tail"/>
</dbReference>
<dbReference type="RefSeq" id="WP_236133874.1">
    <property type="nucleotide sequence ID" value="NZ_JAKGTH010000008.1"/>
</dbReference>
<evidence type="ECO:0000256" key="1">
    <source>
        <dbReference type="ARBA" id="ARBA00022729"/>
    </source>
</evidence>
<sequence length="142" mass="16221">MTTKLPTRLILMIAVFALGAIKMNAQDHADHKNVNVPHKHNSEIEDLKSWHVMDELEEENSHMAKLSLAPNPSTDELKMQITNAHIVDIQVFNLEGKLLKKVHYDIPTHLIRINVSDLAKGMLIVKLLTENGKTINRRFMKK</sequence>
<keyword evidence="5" id="KW-1185">Reference proteome</keyword>
<dbReference type="Proteomes" id="UP001179363">
    <property type="component" value="Unassembled WGS sequence"/>
</dbReference>
<evidence type="ECO:0000313" key="5">
    <source>
        <dbReference type="Proteomes" id="UP001179363"/>
    </source>
</evidence>
<feature type="signal peptide" evidence="2">
    <location>
        <begin position="1"/>
        <end position="25"/>
    </location>
</feature>
<organism evidence="4 5">
    <name type="scientific">Gillisia lutea</name>
    <dbReference type="NCBI Taxonomy" id="2909668"/>
    <lineage>
        <taxon>Bacteria</taxon>
        <taxon>Pseudomonadati</taxon>
        <taxon>Bacteroidota</taxon>
        <taxon>Flavobacteriia</taxon>
        <taxon>Flavobacteriales</taxon>
        <taxon>Flavobacteriaceae</taxon>
        <taxon>Gillisia</taxon>
    </lineage>
</organism>
<reference evidence="4" key="1">
    <citation type="submission" date="2022-01" db="EMBL/GenBank/DDBJ databases">
        <title>Gillisia lutea sp. nov., isolated from marine plastic residues from the Malvarosa beach (Valencia, Spain).</title>
        <authorList>
            <person name="Vidal-Verdu A."/>
            <person name="Molina-Menor E."/>
            <person name="Satari L."/>
            <person name="Pascual J."/>
            <person name="Pereto J."/>
            <person name="Porcar M."/>
        </authorList>
    </citation>
    <scope>NUCLEOTIDE SEQUENCE</scope>
    <source>
        <strain evidence="4">M10.2A</strain>
    </source>
</reference>
<comment type="caution">
    <text evidence="4">The sequence shown here is derived from an EMBL/GenBank/DDBJ whole genome shotgun (WGS) entry which is preliminary data.</text>
</comment>
<dbReference type="EMBL" id="JAKGTH010000008">
    <property type="protein sequence ID" value="MCF4101725.1"/>
    <property type="molecule type" value="Genomic_DNA"/>
</dbReference>
<dbReference type="Pfam" id="PF18962">
    <property type="entry name" value="Por_Secre_tail"/>
    <property type="match status" value="1"/>
</dbReference>
<name>A0ABS9EFR1_9FLAO</name>
<feature type="chain" id="PRO_5046427216" evidence="2">
    <location>
        <begin position="26"/>
        <end position="142"/>
    </location>
</feature>
<evidence type="ECO:0000259" key="3">
    <source>
        <dbReference type="Pfam" id="PF18962"/>
    </source>
</evidence>
<accession>A0ABS9EFR1</accession>
<gene>
    <name evidence="4" type="ORF">L1I30_08615</name>
</gene>
<evidence type="ECO:0000313" key="4">
    <source>
        <dbReference type="EMBL" id="MCF4101725.1"/>
    </source>
</evidence>
<evidence type="ECO:0000256" key="2">
    <source>
        <dbReference type="SAM" id="SignalP"/>
    </source>
</evidence>
<keyword evidence="1 2" id="KW-0732">Signal</keyword>
<protein>
    <submittedName>
        <fullName evidence="4">T9SS type A sorting domain-containing protein</fullName>
    </submittedName>
</protein>
<proteinExistence type="predicted"/>
<feature type="domain" description="Secretion system C-terminal sorting" evidence="3">
    <location>
        <begin position="70"/>
        <end position="137"/>
    </location>
</feature>
<dbReference type="NCBIfam" id="TIGR04183">
    <property type="entry name" value="Por_Secre_tail"/>
    <property type="match status" value="1"/>
</dbReference>